<dbReference type="KEGG" id="oxy:HCG48_01175"/>
<dbReference type="Proteomes" id="UP000500857">
    <property type="component" value="Chromosome"/>
</dbReference>
<dbReference type="AlphaFoldDB" id="A0A6H1TSE4"/>
<dbReference type="PANTHER" id="PTHR36174:SF1">
    <property type="entry name" value="LIPID II:GLYCINE GLYCYLTRANSFERASE"/>
    <property type="match status" value="1"/>
</dbReference>
<dbReference type="PANTHER" id="PTHR36174">
    <property type="entry name" value="LIPID II:GLYCINE GLYCYLTRANSFERASE"/>
    <property type="match status" value="1"/>
</dbReference>
<dbReference type="GO" id="GO:0016740">
    <property type="term" value="F:transferase activity"/>
    <property type="evidence" value="ECO:0007669"/>
    <property type="project" value="UniProtKB-KW"/>
</dbReference>
<dbReference type="EMBL" id="CP051167">
    <property type="protein sequence ID" value="QIZ69365.1"/>
    <property type="molecule type" value="Genomic_DNA"/>
</dbReference>
<dbReference type="Gene3D" id="3.40.630.30">
    <property type="match status" value="1"/>
</dbReference>
<evidence type="ECO:0000313" key="3">
    <source>
        <dbReference type="Proteomes" id="UP000500857"/>
    </source>
</evidence>
<keyword evidence="3" id="KW-1185">Reference proteome</keyword>
<feature type="domain" description="BioF2-like acetyltransferase" evidence="1">
    <location>
        <begin position="142"/>
        <end position="258"/>
    </location>
</feature>
<organism evidence="2 3">
    <name type="scientific">Oxynema aestuarii AP17</name>
    <dbReference type="NCBI Taxonomy" id="2064643"/>
    <lineage>
        <taxon>Bacteria</taxon>
        <taxon>Bacillati</taxon>
        <taxon>Cyanobacteriota</taxon>
        <taxon>Cyanophyceae</taxon>
        <taxon>Oscillatoriophycideae</taxon>
        <taxon>Oscillatoriales</taxon>
        <taxon>Oscillatoriaceae</taxon>
        <taxon>Oxynema</taxon>
        <taxon>Oxynema aestuarii</taxon>
    </lineage>
</organism>
<evidence type="ECO:0000259" key="1">
    <source>
        <dbReference type="Pfam" id="PF13480"/>
    </source>
</evidence>
<name>A0A6H1TSE4_9CYAN</name>
<dbReference type="Pfam" id="PF13480">
    <property type="entry name" value="Acetyltransf_6"/>
    <property type="match status" value="1"/>
</dbReference>
<keyword evidence="2" id="KW-0808">Transferase</keyword>
<gene>
    <name evidence="2" type="ORF">HCG48_01175</name>
</gene>
<dbReference type="InterPro" id="IPR038740">
    <property type="entry name" value="BioF2-like_GNAT_dom"/>
</dbReference>
<reference evidence="2 3" key="1">
    <citation type="submission" date="2020-04" db="EMBL/GenBank/DDBJ databases">
        <authorList>
            <person name="Basu S."/>
            <person name="Maruthanayagam V."/>
            <person name="Chakraborty S."/>
            <person name="Pramanik A."/>
            <person name="Mukherjee J."/>
            <person name="Brink B."/>
        </authorList>
    </citation>
    <scope>NUCLEOTIDE SEQUENCE [LARGE SCALE GENOMIC DNA]</scope>
    <source>
        <strain evidence="2 3">AP17</strain>
    </source>
</reference>
<dbReference type="InterPro" id="IPR050644">
    <property type="entry name" value="PG_Glycine_Bridge_Synth"/>
</dbReference>
<accession>A0A6H1TSE4</accession>
<protein>
    <submittedName>
        <fullName evidence="2">GNAT family N-acetyltransferase</fullName>
    </submittedName>
</protein>
<proteinExistence type="predicted"/>
<evidence type="ECO:0000313" key="2">
    <source>
        <dbReference type="EMBL" id="QIZ69365.1"/>
    </source>
</evidence>
<dbReference type="SUPFAM" id="SSF55729">
    <property type="entry name" value="Acyl-CoA N-acyltransferases (Nat)"/>
    <property type="match status" value="1"/>
</dbReference>
<sequence length="315" mass="36939">MNLRQTILEVNSIFQQPWWLDAVAPNSWNAVEVKKNDRLIARLPYVVKQKYGLTMLTMPKLTQTLGTWLESSNAKYAKQLSQQKDLMNSLISQLPSYDYFCQNFHYSITNWLPFYWQGFTQTTRYTYVIETLNDLDTVWAGFQENIRKEIRKAKKKVIVNTDLDIEEFLNINSLTFQRQGKKLPYSREFVRRLDTACTEHQSRKTFFAEDAQGHIHAAIYIVWDENSAYYLMGGADPKLRNSGATSLLMWEAIQFAATVTKKFDFEGSMIESVERFFRAFGARQLPYFQVTRMSQRMKLLRSGRDMLTTLVRNGR</sequence>
<dbReference type="InterPro" id="IPR016181">
    <property type="entry name" value="Acyl_CoA_acyltransferase"/>
</dbReference>